<evidence type="ECO:0000313" key="2">
    <source>
        <dbReference type="EMBL" id="CAG5000909.1"/>
    </source>
</evidence>
<evidence type="ECO:0000256" key="1">
    <source>
        <dbReference type="SAM" id="MobiDB-lite"/>
    </source>
</evidence>
<dbReference type="EMBL" id="CAJQZP010000945">
    <property type="protein sequence ID" value="CAG5000909.1"/>
    <property type="molecule type" value="Genomic_DNA"/>
</dbReference>
<keyword evidence="3" id="KW-1185">Reference proteome</keyword>
<evidence type="ECO:0000313" key="3">
    <source>
        <dbReference type="Proteomes" id="UP000691718"/>
    </source>
</evidence>
<proteinExistence type="predicted"/>
<protein>
    <submittedName>
        <fullName evidence="2">(apollo) hypothetical protein</fullName>
    </submittedName>
</protein>
<dbReference type="OrthoDB" id="7506127at2759"/>
<gene>
    <name evidence="2" type="ORF">PAPOLLO_LOCUS13814</name>
</gene>
<dbReference type="AlphaFoldDB" id="A0A8S3X9F5"/>
<sequence>MASARRSWRLDSKEMFDVLVNVVDSVIEEDPEIQIEEVIQDLQEVLSVQDQENDDADVSENVSEPEEGQSRGR</sequence>
<accession>A0A8S3X9F5</accession>
<comment type="caution">
    <text evidence="2">The sequence shown here is derived from an EMBL/GenBank/DDBJ whole genome shotgun (WGS) entry which is preliminary data.</text>
</comment>
<reference evidence="2" key="1">
    <citation type="submission" date="2021-04" db="EMBL/GenBank/DDBJ databases">
        <authorList>
            <person name="Tunstrom K."/>
        </authorList>
    </citation>
    <scope>NUCLEOTIDE SEQUENCE</scope>
</reference>
<organism evidence="2 3">
    <name type="scientific">Parnassius apollo</name>
    <name type="common">Apollo butterfly</name>
    <name type="synonym">Papilio apollo</name>
    <dbReference type="NCBI Taxonomy" id="110799"/>
    <lineage>
        <taxon>Eukaryota</taxon>
        <taxon>Metazoa</taxon>
        <taxon>Ecdysozoa</taxon>
        <taxon>Arthropoda</taxon>
        <taxon>Hexapoda</taxon>
        <taxon>Insecta</taxon>
        <taxon>Pterygota</taxon>
        <taxon>Neoptera</taxon>
        <taxon>Endopterygota</taxon>
        <taxon>Lepidoptera</taxon>
        <taxon>Glossata</taxon>
        <taxon>Ditrysia</taxon>
        <taxon>Papilionoidea</taxon>
        <taxon>Papilionidae</taxon>
        <taxon>Parnassiinae</taxon>
        <taxon>Parnassini</taxon>
        <taxon>Parnassius</taxon>
        <taxon>Parnassius</taxon>
    </lineage>
</organism>
<feature type="compositionally biased region" description="Acidic residues" evidence="1">
    <location>
        <begin position="51"/>
        <end position="67"/>
    </location>
</feature>
<dbReference type="Proteomes" id="UP000691718">
    <property type="component" value="Unassembled WGS sequence"/>
</dbReference>
<name>A0A8S3X9F5_PARAO</name>
<feature type="region of interest" description="Disordered" evidence="1">
    <location>
        <begin position="47"/>
        <end position="73"/>
    </location>
</feature>